<evidence type="ECO:0000259" key="24">
    <source>
        <dbReference type="PROSITE" id="PS50089"/>
    </source>
</evidence>
<dbReference type="PROSITE" id="PS50089">
    <property type="entry name" value="ZF_RING_2"/>
    <property type="match status" value="1"/>
</dbReference>
<feature type="repeat" description="Filamin" evidence="22">
    <location>
        <begin position="376"/>
        <end position="477"/>
    </location>
</feature>
<dbReference type="FunFam" id="2.120.10.30:FF:000025">
    <property type="entry name" value="E3 ubiquitin-protein ligase TRIM71"/>
    <property type="match status" value="1"/>
</dbReference>
<dbReference type="InterPro" id="IPR001841">
    <property type="entry name" value="Znf_RING"/>
</dbReference>
<dbReference type="InterPro" id="IPR047153">
    <property type="entry name" value="TRIM45/56/19-like"/>
</dbReference>
<evidence type="ECO:0000256" key="2">
    <source>
        <dbReference type="ARBA" id="ARBA00004201"/>
    </source>
</evidence>
<feature type="repeat" description="NHL" evidence="23">
    <location>
        <begin position="727"/>
        <end position="766"/>
    </location>
</feature>
<keyword evidence="6" id="KW-0217">Developmental protein</keyword>
<dbReference type="PROSITE" id="PS00518">
    <property type="entry name" value="ZF_RING_1"/>
    <property type="match status" value="1"/>
</dbReference>
<gene>
    <name evidence="26" type="ORF">BSL78_26013</name>
</gene>
<protein>
    <recommendedName>
        <fullName evidence="17">E3 ubiquitin-protein ligase TRIM71</fullName>
        <ecNumber evidence="5">2.3.2.27</ecNumber>
    </recommendedName>
    <alternativeName>
        <fullName evidence="20">Protein lin-41 homolog</fullName>
    </alternativeName>
    <alternativeName>
        <fullName evidence="18">RING-type E3 ubiquitin transferase TRIM71</fullName>
    </alternativeName>
    <alternativeName>
        <fullName evidence="19">Tripartite motif-containing protein 71</fullName>
    </alternativeName>
</protein>
<dbReference type="CDD" id="cd19812">
    <property type="entry name" value="Bbox1_TRIM71_C-VII"/>
    <property type="match status" value="1"/>
</dbReference>
<dbReference type="GO" id="GO:0031047">
    <property type="term" value="P:regulatory ncRNA-mediated gene silencing"/>
    <property type="evidence" value="ECO:0007669"/>
    <property type="project" value="UniProtKB-KW"/>
</dbReference>
<evidence type="ECO:0000256" key="9">
    <source>
        <dbReference type="ARBA" id="ARBA00022723"/>
    </source>
</evidence>
<evidence type="ECO:0000256" key="5">
    <source>
        <dbReference type="ARBA" id="ARBA00012483"/>
    </source>
</evidence>
<evidence type="ECO:0000256" key="7">
    <source>
        <dbReference type="ARBA" id="ARBA00022490"/>
    </source>
</evidence>
<dbReference type="Proteomes" id="UP000230750">
    <property type="component" value="Unassembled WGS sequence"/>
</dbReference>
<dbReference type="CDD" id="cd14954">
    <property type="entry name" value="NHL_TRIM71_like"/>
    <property type="match status" value="1"/>
</dbReference>
<evidence type="ECO:0000256" key="20">
    <source>
        <dbReference type="ARBA" id="ARBA00043228"/>
    </source>
</evidence>
<dbReference type="GO" id="GO:0017148">
    <property type="term" value="P:negative regulation of translation"/>
    <property type="evidence" value="ECO:0007669"/>
    <property type="project" value="UniProtKB-ARBA"/>
</dbReference>
<dbReference type="FunFam" id="2.120.10.30:FF:000013">
    <property type="entry name" value="E3 ubiquitin-protein ligase TRIM71"/>
    <property type="match status" value="1"/>
</dbReference>
<evidence type="ECO:0000256" key="8">
    <source>
        <dbReference type="ARBA" id="ARBA00022679"/>
    </source>
</evidence>
<dbReference type="InterPro" id="IPR017907">
    <property type="entry name" value="Znf_RING_CS"/>
</dbReference>
<comment type="catalytic activity">
    <reaction evidence="1">
        <text>S-ubiquitinyl-[E2 ubiquitin-conjugating enzyme]-L-cysteine + [acceptor protein]-L-lysine = [E2 ubiquitin-conjugating enzyme]-L-cysteine + N(6)-ubiquitinyl-[acceptor protein]-L-lysine.</text>
        <dbReference type="EC" id="2.3.2.27"/>
    </reaction>
</comment>
<evidence type="ECO:0000256" key="1">
    <source>
        <dbReference type="ARBA" id="ARBA00000900"/>
    </source>
</evidence>
<dbReference type="InterPro" id="IPR011042">
    <property type="entry name" value="6-blade_b-propeller_TolB-like"/>
</dbReference>
<dbReference type="InterPro" id="IPR001298">
    <property type="entry name" value="Filamin/ABP280_rpt"/>
</dbReference>
<evidence type="ECO:0000256" key="11">
    <source>
        <dbReference type="ARBA" id="ARBA00022771"/>
    </source>
</evidence>
<dbReference type="STRING" id="307972.A0A2G8JN45"/>
<dbReference type="Pfam" id="PF00097">
    <property type="entry name" value="zf-C3HC4"/>
    <property type="match status" value="1"/>
</dbReference>
<dbReference type="Pfam" id="PF00630">
    <property type="entry name" value="Filamin"/>
    <property type="match status" value="1"/>
</dbReference>
<evidence type="ECO:0000256" key="16">
    <source>
        <dbReference type="ARBA" id="ARBA00023158"/>
    </source>
</evidence>
<keyword evidence="7" id="KW-0963">Cytoplasm</keyword>
<accession>A0A2G8JN45</accession>
<dbReference type="SUPFAM" id="SSF101898">
    <property type="entry name" value="NHL repeat"/>
    <property type="match status" value="1"/>
</dbReference>
<comment type="caution">
    <text evidence="26">The sequence shown here is derived from an EMBL/GenBank/DDBJ whole genome shotgun (WGS) entry which is preliminary data.</text>
</comment>
<evidence type="ECO:0000256" key="23">
    <source>
        <dbReference type="PROSITE-ProRule" id="PRU00504"/>
    </source>
</evidence>
<feature type="repeat" description="NHL" evidence="23">
    <location>
        <begin position="678"/>
        <end position="721"/>
    </location>
</feature>
<dbReference type="GO" id="GO:0008270">
    <property type="term" value="F:zinc ion binding"/>
    <property type="evidence" value="ECO:0007669"/>
    <property type="project" value="UniProtKB-KW"/>
</dbReference>
<dbReference type="PANTHER" id="PTHR25462:SF296">
    <property type="entry name" value="MEIOTIC P26, ISOFORM F"/>
    <property type="match status" value="1"/>
</dbReference>
<dbReference type="SMART" id="SM00557">
    <property type="entry name" value="IG_FLMN"/>
    <property type="match status" value="1"/>
</dbReference>
<feature type="domain" description="B box-type" evidence="25">
    <location>
        <begin position="98"/>
        <end position="145"/>
    </location>
</feature>
<dbReference type="Gene3D" id="2.60.40.10">
    <property type="entry name" value="Immunoglobulins"/>
    <property type="match status" value="1"/>
</dbReference>
<dbReference type="GO" id="GO:0000932">
    <property type="term" value="C:P-body"/>
    <property type="evidence" value="ECO:0007669"/>
    <property type="project" value="UniProtKB-SubCell"/>
</dbReference>
<keyword evidence="11 21" id="KW-0863">Zinc-finger</keyword>
<evidence type="ECO:0000256" key="13">
    <source>
        <dbReference type="ARBA" id="ARBA00022833"/>
    </source>
</evidence>
<comment type="subcellular location">
    <subcellularLocation>
        <location evidence="2">Cytoplasm</location>
        <location evidence="2">P-body</location>
    </subcellularLocation>
</comment>
<keyword evidence="10" id="KW-0677">Repeat</keyword>
<feature type="repeat" description="NHL" evidence="23">
    <location>
        <begin position="490"/>
        <end position="533"/>
    </location>
</feature>
<keyword evidence="12" id="KW-0833">Ubl conjugation pathway</keyword>
<evidence type="ECO:0000256" key="14">
    <source>
        <dbReference type="ARBA" id="ARBA00022884"/>
    </source>
</evidence>
<dbReference type="InterPro" id="IPR001258">
    <property type="entry name" value="NHL_repeat"/>
</dbReference>
<dbReference type="InterPro" id="IPR013783">
    <property type="entry name" value="Ig-like_fold"/>
</dbReference>
<evidence type="ECO:0000256" key="10">
    <source>
        <dbReference type="ARBA" id="ARBA00022737"/>
    </source>
</evidence>
<dbReference type="GO" id="GO:0061630">
    <property type="term" value="F:ubiquitin protein ligase activity"/>
    <property type="evidence" value="ECO:0007669"/>
    <property type="project" value="UniProtKB-EC"/>
</dbReference>
<keyword evidence="13" id="KW-0862">Zinc</keyword>
<evidence type="ECO:0000256" key="3">
    <source>
        <dbReference type="ARBA" id="ARBA00004906"/>
    </source>
</evidence>
<dbReference type="InterPro" id="IPR018957">
    <property type="entry name" value="Znf_C3HC4_RING-type"/>
</dbReference>
<keyword evidence="9" id="KW-0479">Metal-binding</keyword>
<feature type="domain" description="B box-type" evidence="25">
    <location>
        <begin position="175"/>
        <end position="211"/>
    </location>
</feature>
<dbReference type="CDD" id="cd19796">
    <property type="entry name" value="Bbox2_TRIM71_C-VII"/>
    <property type="match status" value="1"/>
</dbReference>
<name>A0A2G8JN45_STIJA</name>
<keyword evidence="27" id="KW-1185">Reference proteome</keyword>
<comment type="pathway">
    <text evidence="3">Protein modification; protein ubiquitination.</text>
</comment>
<evidence type="ECO:0000256" key="22">
    <source>
        <dbReference type="PROSITE-ProRule" id="PRU00087"/>
    </source>
</evidence>
<dbReference type="GO" id="GO:0035198">
    <property type="term" value="F:miRNA binding"/>
    <property type="evidence" value="ECO:0007669"/>
    <property type="project" value="UniProtKB-ARBA"/>
</dbReference>
<dbReference type="PROSITE" id="PS50119">
    <property type="entry name" value="ZF_BBOX"/>
    <property type="match status" value="2"/>
</dbReference>
<dbReference type="OrthoDB" id="342730at2759"/>
<dbReference type="Gene3D" id="3.30.160.60">
    <property type="entry name" value="Classic Zinc Finger"/>
    <property type="match status" value="1"/>
</dbReference>
<sequence>MPMASAAGSDELNDSQLWCPLCSDRLNEPRILPCLHSFCKPCLEDKVHDKESVKCPVCFQETALGGMGLDGLPSNMLINNLLDVVSGHDDELENGTTNSVQICTSCDDGLSATHLCKDCNEALCDSCVSAHHRVKLTKDHLITEFDESGSSGKATPIPNFQYYSPHLPEHLTCYCNIHPNEIVRLFCDTCNMAICRDCTLSEHQGHSCVYLQDAVQESKAMSVQLLREVSKTQKALESSLTKVQAMRDRVTARCQTVTAEVRSTIARHVSSLEQREGEMLRKIEVVRQVKVQSLNQQVTEISNALSTLVENVEDGERVLQSGADMEILRMREKLVKQMQVLKNLQSYFNPHETDEIVFTPPDNALLTAISSMGLLSTGAHASNSYATGGGLRRALIDKTTQILVHGKNHCNETSFTGGDVVEAMLQDPKGKTQFGEVSDRQNGSYTVSYIPHLEGRHILSVTIRGKHIQGSPFLVSVGRPRNYATIGAVLLTFGGEGDGDGLMCRPWGIAANKDGYVILADRSNNRIQVFKADGTFHHKFGSPGSRNGQFDRPAGVSVTPDNNIIVADKDNHRIQVFTFNGQFLFKFGEKGSKNGQFNYPWDIAVSNEGKILVSDTRNHRIQMFHADGSFWNKYGFDGPLWKHFDSPRGVAFTNEGYFVVTDFNNHRLLVIHSDFQSAKFLGSEGTSNGQFLRPQGVAIDQEGNIIVADSRNNRIQVFQPNGNFVCSFGSGPGVSLGELDRPSGICVSPDGLILVVDFGNNRVQAF</sequence>
<dbReference type="SUPFAM" id="SSF81296">
    <property type="entry name" value="E set domains"/>
    <property type="match status" value="1"/>
</dbReference>
<keyword evidence="14" id="KW-0694">RNA-binding</keyword>
<evidence type="ECO:0000256" key="18">
    <source>
        <dbReference type="ARBA" id="ARBA00041679"/>
    </source>
</evidence>
<evidence type="ECO:0000256" key="21">
    <source>
        <dbReference type="PROSITE-ProRule" id="PRU00024"/>
    </source>
</evidence>
<dbReference type="PROSITE" id="PS50194">
    <property type="entry name" value="FILAMIN_REPEAT"/>
    <property type="match status" value="1"/>
</dbReference>
<dbReference type="FunFam" id="2.120.10.30:FF:000080">
    <property type="entry name" value="E3 ubiquitin-protein ligase TRIM71"/>
    <property type="match status" value="1"/>
</dbReference>
<evidence type="ECO:0000256" key="4">
    <source>
        <dbReference type="ARBA" id="ARBA00008518"/>
    </source>
</evidence>
<dbReference type="PANTHER" id="PTHR25462">
    <property type="entry name" value="BONUS, ISOFORM C-RELATED"/>
    <property type="match status" value="1"/>
</dbReference>
<dbReference type="SMART" id="SM00336">
    <property type="entry name" value="BBOX"/>
    <property type="match status" value="2"/>
</dbReference>
<keyword evidence="16" id="KW-0943">RNA-mediated gene silencing</keyword>
<proteinExistence type="inferred from homology"/>
<evidence type="ECO:0000256" key="6">
    <source>
        <dbReference type="ARBA" id="ARBA00022473"/>
    </source>
</evidence>
<dbReference type="EMBL" id="MRZV01001547">
    <property type="protein sequence ID" value="PIK37157.1"/>
    <property type="molecule type" value="Genomic_DNA"/>
</dbReference>
<evidence type="ECO:0000313" key="27">
    <source>
        <dbReference type="Proteomes" id="UP000230750"/>
    </source>
</evidence>
<keyword evidence="8" id="KW-0808">Transferase</keyword>
<dbReference type="EC" id="2.3.2.27" evidence="5"/>
<evidence type="ECO:0000313" key="26">
    <source>
        <dbReference type="EMBL" id="PIK37157.1"/>
    </source>
</evidence>
<dbReference type="Pfam" id="PF01436">
    <property type="entry name" value="NHL"/>
    <property type="match status" value="6"/>
</dbReference>
<dbReference type="InterPro" id="IPR017868">
    <property type="entry name" value="Filamin/ABP280_repeat-like"/>
</dbReference>
<feature type="repeat" description="NHL" evidence="23">
    <location>
        <begin position="638"/>
        <end position="674"/>
    </location>
</feature>
<evidence type="ECO:0000256" key="19">
    <source>
        <dbReference type="ARBA" id="ARBA00042007"/>
    </source>
</evidence>
<organism evidence="26 27">
    <name type="scientific">Stichopus japonicus</name>
    <name type="common">Sea cucumber</name>
    <dbReference type="NCBI Taxonomy" id="307972"/>
    <lineage>
        <taxon>Eukaryota</taxon>
        <taxon>Metazoa</taxon>
        <taxon>Echinodermata</taxon>
        <taxon>Eleutherozoa</taxon>
        <taxon>Echinozoa</taxon>
        <taxon>Holothuroidea</taxon>
        <taxon>Aspidochirotacea</taxon>
        <taxon>Aspidochirotida</taxon>
        <taxon>Stichopodidae</taxon>
        <taxon>Apostichopus</taxon>
    </lineage>
</organism>
<evidence type="ECO:0000256" key="12">
    <source>
        <dbReference type="ARBA" id="ARBA00022786"/>
    </source>
</evidence>
<keyword evidence="15" id="KW-0175">Coiled coil</keyword>
<reference evidence="26 27" key="1">
    <citation type="journal article" date="2017" name="PLoS Biol.">
        <title>The sea cucumber genome provides insights into morphological evolution and visceral regeneration.</title>
        <authorList>
            <person name="Zhang X."/>
            <person name="Sun L."/>
            <person name="Yuan J."/>
            <person name="Sun Y."/>
            <person name="Gao Y."/>
            <person name="Zhang L."/>
            <person name="Li S."/>
            <person name="Dai H."/>
            <person name="Hamel J.F."/>
            <person name="Liu C."/>
            <person name="Yu Y."/>
            <person name="Liu S."/>
            <person name="Lin W."/>
            <person name="Guo K."/>
            <person name="Jin S."/>
            <person name="Xu P."/>
            <person name="Storey K.B."/>
            <person name="Huan P."/>
            <person name="Zhang T."/>
            <person name="Zhou Y."/>
            <person name="Zhang J."/>
            <person name="Lin C."/>
            <person name="Li X."/>
            <person name="Xing L."/>
            <person name="Huo D."/>
            <person name="Sun M."/>
            <person name="Wang L."/>
            <person name="Mercier A."/>
            <person name="Li F."/>
            <person name="Yang H."/>
            <person name="Xiang J."/>
        </authorList>
    </citation>
    <scope>NUCLEOTIDE SEQUENCE [LARGE SCALE GENOMIC DNA]</scope>
    <source>
        <strain evidence="26">Shaxun</strain>
        <tissue evidence="26">Muscle</tissue>
    </source>
</reference>
<evidence type="ECO:0000256" key="15">
    <source>
        <dbReference type="ARBA" id="ARBA00023054"/>
    </source>
</evidence>
<dbReference type="SUPFAM" id="SSF57845">
    <property type="entry name" value="B-box zinc-binding domain"/>
    <property type="match status" value="1"/>
</dbReference>
<dbReference type="Gene3D" id="3.30.40.10">
    <property type="entry name" value="Zinc/RING finger domain, C3HC4 (zinc finger)"/>
    <property type="match status" value="1"/>
</dbReference>
<evidence type="ECO:0000256" key="17">
    <source>
        <dbReference type="ARBA" id="ARBA00040205"/>
    </source>
</evidence>
<dbReference type="InterPro" id="IPR013083">
    <property type="entry name" value="Znf_RING/FYVE/PHD"/>
</dbReference>
<dbReference type="InterPro" id="IPR000315">
    <property type="entry name" value="Znf_B-box"/>
</dbReference>
<feature type="repeat" description="NHL" evidence="23">
    <location>
        <begin position="584"/>
        <end position="627"/>
    </location>
</feature>
<feature type="repeat" description="NHL" evidence="23">
    <location>
        <begin position="537"/>
        <end position="580"/>
    </location>
</feature>
<dbReference type="Gene3D" id="2.120.10.30">
    <property type="entry name" value="TolB, C-terminal domain"/>
    <property type="match status" value="3"/>
</dbReference>
<feature type="domain" description="RING-type" evidence="24">
    <location>
        <begin position="19"/>
        <end position="58"/>
    </location>
</feature>
<dbReference type="AlphaFoldDB" id="A0A2G8JN45"/>
<dbReference type="Pfam" id="PF00643">
    <property type="entry name" value="zf-B_box"/>
    <property type="match status" value="1"/>
</dbReference>
<evidence type="ECO:0000259" key="25">
    <source>
        <dbReference type="PROSITE" id="PS50119"/>
    </source>
</evidence>
<comment type="similarity">
    <text evidence="4">Belongs to the TRIM/RBCC family.</text>
</comment>
<dbReference type="SUPFAM" id="SSF57850">
    <property type="entry name" value="RING/U-box"/>
    <property type="match status" value="1"/>
</dbReference>
<dbReference type="PROSITE" id="PS51125">
    <property type="entry name" value="NHL"/>
    <property type="match status" value="6"/>
</dbReference>
<dbReference type="SMART" id="SM00184">
    <property type="entry name" value="RING"/>
    <property type="match status" value="1"/>
</dbReference>
<dbReference type="InterPro" id="IPR014756">
    <property type="entry name" value="Ig_E-set"/>
</dbReference>